<organism evidence="2 3">
    <name type="scientific">Megalurothrips usitatus</name>
    <name type="common">bean blossom thrips</name>
    <dbReference type="NCBI Taxonomy" id="439358"/>
    <lineage>
        <taxon>Eukaryota</taxon>
        <taxon>Metazoa</taxon>
        <taxon>Ecdysozoa</taxon>
        <taxon>Arthropoda</taxon>
        <taxon>Hexapoda</taxon>
        <taxon>Insecta</taxon>
        <taxon>Pterygota</taxon>
        <taxon>Neoptera</taxon>
        <taxon>Paraneoptera</taxon>
        <taxon>Thysanoptera</taxon>
        <taxon>Terebrantia</taxon>
        <taxon>Thripoidea</taxon>
        <taxon>Thripidae</taxon>
        <taxon>Megalurothrips</taxon>
    </lineage>
</organism>
<evidence type="ECO:0000256" key="1">
    <source>
        <dbReference type="SAM" id="MobiDB-lite"/>
    </source>
</evidence>
<name>A0AAV7XP90_9NEOP</name>
<gene>
    <name evidence="2" type="ORF">ONE63_008359</name>
</gene>
<accession>A0AAV7XP90</accession>
<reference evidence="2" key="1">
    <citation type="submission" date="2022-12" db="EMBL/GenBank/DDBJ databases">
        <title>Chromosome-level genome assembly of the bean flower thrips Megalurothrips usitatus.</title>
        <authorList>
            <person name="Ma L."/>
            <person name="Liu Q."/>
            <person name="Li H."/>
            <person name="Cai W."/>
        </authorList>
    </citation>
    <scope>NUCLEOTIDE SEQUENCE</scope>
    <source>
        <strain evidence="2">Cailab_2022a</strain>
    </source>
</reference>
<sequence>MPMVLQDKIAYRASPNMSIHLYVPPSLAAPAAPAAPAAAAPDNRVGGQRTAAEQAEQQAGRLPRANKKGCKVFRRRESTTPLLKAQHDHSRDAAVPWASRTP</sequence>
<evidence type="ECO:0000313" key="3">
    <source>
        <dbReference type="Proteomes" id="UP001075354"/>
    </source>
</evidence>
<proteinExistence type="predicted"/>
<dbReference type="EMBL" id="JAPTSV010000006">
    <property type="protein sequence ID" value="KAJ1526788.1"/>
    <property type="molecule type" value="Genomic_DNA"/>
</dbReference>
<dbReference type="Proteomes" id="UP001075354">
    <property type="component" value="Chromosome 6"/>
</dbReference>
<comment type="caution">
    <text evidence="2">The sequence shown here is derived from an EMBL/GenBank/DDBJ whole genome shotgun (WGS) entry which is preliminary data.</text>
</comment>
<feature type="compositionally biased region" description="Basic residues" evidence="1">
    <location>
        <begin position="64"/>
        <end position="74"/>
    </location>
</feature>
<feature type="region of interest" description="Disordered" evidence="1">
    <location>
        <begin position="30"/>
        <end position="102"/>
    </location>
</feature>
<dbReference type="AlphaFoldDB" id="A0AAV7XP90"/>
<protein>
    <submittedName>
        <fullName evidence="2">Uncharacterized protein</fullName>
    </submittedName>
</protein>
<evidence type="ECO:0000313" key="2">
    <source>
        <dbReference type="EMBL" id="KAJ1526788.1"/>
    </source>
</evidence>
<keyword evidence="3" id="KW-1185">Reference proteome</keyword>
<feature type="compositionally biased region" description="Low complexity" evidence="1">
    <location>
        <begin position="30"/>
        <end position="61"/>
    </location>
</feature>